<feature type="transmembrane region" description="Helical" evidence="1">
    <location>
        <begin position="282"/>
        <end position="301"/>
    </location>
</feature>
<gene>
    <name evidence="2" type="ORF">DW921_12935</name>
</gene>
<keyword evidence="1" id="KW-0472">Membrane</keyword>
<proteinExistence type="predicted"/>
<feature type="transmembrane region" description="Helical" evidence="1">
    <location>
        <begin position="219"/>
        <end position="240"/>
    </location>
</feature>
<comment type="caution">
    <text evidence="2">The sequence shown here is derived from an EMBL/GenBank/DDBJ whole genome shotgun (WGS) entry which is preliminary data.</text>
</comment>
<evidence type="ECO:0000256" key="1">
    <source>
        <dbReference type="SAM" id="Phobius"/>
    </source>
</evidence>
<feature type="transmembrane region" description="Helical" evidence="1">
    <location>
        <begin position="313"/>
        <end position="330"/>
    </location>
</feature>
<dbReference type="AlphaFoldDB" id="A0A413SWE3"/>
<feature type="transmembrane region" description="Helical" evidence="1">
    <location>
        <begin position="252"/>
        <end position="270"/>
    </location>
</feature>
<feature type="transmembrane region" description="Helical" evidence="1">
    <location>
        <begin position="21"/>
        <end position="38"/>
    </location>
</feature>
<accession>A0A413SWE3</accession>
<name>A0A413SWE3_9BACT</name>
<sequence length="379" mass="44032">MHKNMRKIQKERLESLDILRGLDLFILVGFQSVFMYLAQATGENNWIKTIFDVLFTHVEWEGFHLWDQVMPLFLFMAGTSIPYAMARYKRKEEEISGKLFYRVLKRVVLLWIFGVIVQGNLLDLNLNSLYLYTDTLQSIAMGYLFSVILFLSMPIKGLLITFFILPFIYTTGMLLTGGYTPGNNLAELIDRLVLGRFLYGATVTASGDVVFADWYHISWIYSTLNFTATVLSGVLTGCLLQSSDSPQKKVRLLLLAVLVCFLISFALSWIEPIIKRLWTSSMMFLSTGISVLLMLLSYYWIDIKKRGKNWKWLKIYGMNSILAYMLFHTLNTVSLREFWLHGFEHLIGDYYPVLLELAHVSIIFFILLYCYRKRVFLKV</sequence>
<organism evidence="2 3">
    <name type="scientific">Phocaeicola coprophilus</name>
    <dbReference type="NCBI Taxonomy" id="387090"/>
    <lineage>
        <taxon>Bacteria</taxon>
        <taxon>Pseudomonadati</taxon>
        <taxon>Bacteroidota</taxon>
        <taxon>Bacteroidia</taxon>
        <taxon>Bacteroidales</taxon>
        <taxon>Bacteroidaceae</taxon>
        <taxon>Phocaeicola</taxon>
    </lineage>
</organism>
<dbReference type="PANTHER" id="PTHR31061">
    <property type="entry name" value="LD22376P"/>
    <property type="match status" value="1"/>
</dbReference>
<protein>
    <submittedName>
        <fullName evidence="2">DUF5009 domain-containing protein</fullName>
    </submittedName>
</protein>
<evidence type="ECO:0000313" key="3">
    <source>
        <dbReference type="Proteomes" id="UP000283855"/>
    </source>
</evidence>
<keyword evidence="1" id="KW-1133">Transmembrane helix</keyword>
<dbReference type="Proteomes" id="UP000283855">
    <property type="component" value="Unassembled WGS sequence"/>
</dbReference>
<feature type="transmembrane region" description="Helical" evidence="1">
    <location>
        <begin position="107"/>
        <end position="124"/>
    </location>
</feature>
<reference evidence="2 3" key="1">
    <citation type="submission" date="2018-08" db="EMBL/GenBank/DDBJ databases">
        <title>A genome reference for cultivated species of the human gut microbiota.</title>
        <authorList>
            <person name="Zou Y."/>
            <person name="Xue W."/>
            <person name="Luo G."/>
        </authorList>
    </citation>
    <scope>NUCLEOTIDE SEQUENCE [LARGE SCALE GENOMIC DNA]</scope>
    <source>
        <strain evidence="2 3">AM42-38</strain>
    </source>
</reference>
<evidence type="ECO:0000313" key="2">
    <source>
        <dbReference type="EMBL" id="RHA73517.1"/>
    </source>
</evidence>
<dbReference type="PANTHER" id="PTHR31061:SF24">
    <property type="entry name" value="LD22376P"/>
    <property type="match status" value="1"/>
</dbReference>
<feature type="transmembrane region" description="Helical" evidence="1">
    <location>
        <begin position="350"/>
        <end position="371"/>
    </location>
</feature>
<keyword evidence="1" id="KW-0812">Transmembrane</keyword>
<feature type="transmembrane region" description="Helical" evidence="1">
    <location>
        <begin position="158"/>
        <end position="179"/>
    </location>
</feature>
<feature type="transmembrane region" description="Helical" evidence="1">
    <location>
        <begin position="69"/>
        <end position="86"/>
    </location>
</feature>
<dbReference type="EMBL" id="QSFT01000035">
    <property type="protein sequence ID" value="RHA73517.1"/>
    <property type="molecule type" value="Genomic_DNA"/>
</dbReference>
<feature type="transmembrane region" description="Helical" evidence="1">
    <location>
        <begin position="130"/>
        <end position="151"/>
    </location>
</feature>